<dbReference type="AlphaFoldDB" id="A0A8S1M704"/>
<gene>
    <name evidence="1" type="ORF">PSON_ATCC_30995.1.T0300343</name>
</gene>
<proteinExistence type="predicted"/>
<accession>A0A8S1M704</accession>
<dbReference type="Proteomes" id="UP000692954">
    <property type="component" value="Unassembled WGS sequence"/>
</dbReference>
<comment type="caution">
    <text evidence="1">The sequence shown here is derived from an EMBL/GenBank/DDBJ whole genome shotgun (WGS) entry which is preliminary data.</text>
</comment>
<organism evidence="1 2">
    <name type="scientific">Paramecium sonneborni</name>
    <dbReference type="NCBI Taxonomy" id="65129"/>
    <lineage>
        <taxon>Eukaryota</taxon>
        <taxon>Sar</taxon>
        <taxon>Alveolata</taxon>
        <taxon>Ciliophora</taxon>
        <taxon>Intramacronucleata</taxon>
        <taxon>Oligohymenophorea</taxon>
        <taxon>Peniculida</taxon>
        <taxon>Parameciidae</taxon>
        <taxon>Paramecium</taxon>
    </lineage>
</organism>
<keyword evidence="2" id="KW-1185">Reference proteome</keyword>
<name>A0A8S1M704_9CILI</name>
<reference evidence="1" key="1">
    <citation type="submission" date="2021-01" db="EMBL/GenBank/DDBJ databases">
        <authorList>
            <consortium name="Genoscope - CEA"/>
            <person name="William W."/>
        </authorList>
    </citation>
    <scope>NUCLEOTIDE SEQUENCE</scope>
</reference>
<dbReference type="EMBL" id="CAJJDN010000030">
    <property type="protein sequence ID" value="CAD8073455.1"/>
    <property type="molecule type" value="Genomic_DNA"/>
</dbReference>
<dbReference type="OrthoDB" id="10688904at2759"/>
<evidence type="ECO:0000313" key="2">
    <source>
        <dbReference type="Proteomes" id="UP000692954"/>
    </source>
</evidence>
<dbReference type="PANTHER" id="PTHR33706:SF1">
    <property type="entry name" value="TPR REPEAT PROTEIN"/>
    <property type="match status" value="1"/>
</dbReference>
<sequence>MDDNLLECIINKKRDKVINRPEVLNYLEQIKYLQWSGQQNQNQAKLQNEVQFGMEIKYQILVDIIVKIIKIIMKHYTLIMVSSKVLGMNQAKITQRIQQQLQQQIVSMNAENMQMINQSNMELYMKINQCGGVQNVKGLKIGKWIELGDEFRNKSQVFHSGEYINGSKVGLWDIIYKRMDKLDIIGGGSYIQKKEGSKKVVMEIELAHELQEKKQVIEQGEYKNGRKTAVKDFMIKNQKIKIQLKLENGQDDSLIIYNGQYINGKKVDKNRGGLKDSIRFGQWKDIREIFQIYLLKFDYITRDSEVTYNGEQQKERKVGRQWGGSYNQEQREDRIISSIKIGKQIDLSDNFSGNFIERSINNQKRIIIYDGEYQDGQKFCKQNILDSRWRKDPFEEIPKSELGSIKTGNGLSQVLTFVSNYII</sequence>
<evidence type="ECO:0000313" key="1">
    <source>
        <dbReference type="EMBL" id="CAD8073455.1"/>
    </source>
</evidence>
<dbReference type="PANTHER" id="PTHR33706">
    <property type="entry name" value="MORN VARIANT REPEAT PROTEIN"/>
    <property type="match status" value="1"/>
</dbReference>
<protein>
    <submittedName>
        <fullName evidence="1">Uncharacterized protein</fullName>
    </submittedName>
</protein>